<reference evidence="1 2" key="1">
    <citation type="submission" date="2023-10" db="EMBL/GenBank/DDBJ databases">
        <title>Draft genome sequence of Xylaria bambusicola isolate GMP-LS, the root and basal stem rot pathogen of sugarcane in Indonesia.</title>
        <authorList>
            <person name="Selvaraj P."/>
            <person name="Muralishankar V."/>
            <person name="Muruganantham S."/>
            <person name="Sp S."/>
            <person name="Haryani S."/>
            <person name="Lau K.J.X."/>
            <person name="Naqvi N.I."/>
        </authorList>
    </citation>
    <scope>NUCLEOTIDE SEQUENCE [LARGE SCALE GENOMIC DNA]</scope>
    <source>
        <strain evidence="1">GMP-LS</strain>
    </source>
</reference>
<gene>
    <name evidence="1" type="ORF">RRF57_000174</name>
</gene>
<dbReference type="AlphaFoldDB" id="A0AAN7Z296"/>
<sequence length="139" mass="15085">MIVLDDGVAFLDIFVWLARVDGPVSEISVDALQISQQVRPVVDVALAWVARSTELANPYRGYVTLDKVRPVLAHGLDERGVAALSKPPLSTSPAGPSVDMGGVDDSVLDIKHHWACPRTREVVARFCPLDYDQPVSVNP</sequence>
<accession>A0AAN7Z296</accession>
<evidence type="ECO:0000313" key="2">
    <source>
        <dbReference type="Proteomes" id="UP001305414"/>
    </source>
</evidence>
<organism evidence="1 2">
    <name type="scientific">Xylaria bambusicola</name>
    <dbReference type="NCBI Taxonomy" id="326684"/>
    <lineage>
        <taxon>Eukaryota</taxon>
        <taxon>Fungi</taxon>
        <taxon>Dikarya</taxon>
        <taxon>Ascomycota</taxon>
        <taxon>Pezizomycotina</taxon>
        <taxon>Sordariomycetes</taxon>
        <taxon>Xylariomycetidae</taxon>
        <taxon>Xylariales</taxon>
        <taxon>Xylariaceae</taxon>
        <taxon>Xylaria</taxon>
    </lineage>
</organism>
<dbReference type="Proteomes" id="UP001305414">
    <property type="component" value="Unassembled WGS sequence"/>
</dbReference>
<evidence type="ECO:0000313" key="1">
    <source>
        <dbReference type="EMBL" id="KAK5624458.1"/>
    </source>
</evidence>
<name>A0AAN7Z296_9PEZI</name>
<comment type="caution">
    <text evidence="1">The sequence shown here is derived from an EMBL/GenBank/DDBJ whole genome shotgun (WGS) entry which is preliminary data.</text>
</comment>
<proteinExistence type="predicted"/>
<protein>
    <submittedName>
        <fullName evidence="1">Uncharacterized protein</fullName>
    </submittedName>
</protein>
<dbReference type="EMBL" id="JAWHQM010000001">
    <property type="protein sequence ID" value="KAK5624458.1"/>
    <property type="molecule type" value="Genomic_DNA"/>
</dbReference>
<keyword evidence="2" id="KW-1185">Reference proteome</keyword>